<accession>A0A1A9UK93</accession>
<dbReference type="InterPro" id="IPR005750">
    <property type="entry name" value="UDP_GlcNAc_COvinyl_MurA"/>
</dbReference>
<evidence type="ECO:0000256" key="13">
    <source>
        <dbReference type="ARBA" id="ARBA00039108"/>
    </source>
</evidence>
<feature type="domain" description="ABC transporter" evidence="18">
    <location>
        <begin position="1"/>
        <end position="238"/>
    </location>
</feature>
<dbReference type="GO" id="GO:0008760">
    <property type="term" value="F:UDP-N-acetylglucosamine 1-carboxyvinyltransferase activity"/>
    <property type="evidence" value="ECO:0007669"/>
    <property type="project" value="UniProtKB-EC"/>
</dbReference>
<dbReference type="InterPro" id="IPR027417">
    <property type="entry name" value="P-loop_NTPase"/>
</dbReference>
<dbReference type="Gene3D" id="3.40.50.300">
    <property type="entry name" value="P-loop containing nucleotide triphosphate hydrolases"/>
    <property type="match status" value="1"/>
</dbReference>
<dbReference type="NCBIfam" id="TIGR04406">
    <property type="entry name" value="LPS_export_lptB"/>
    <property type="match status" value="1"/>
</dbReference>
<keyword evidence="9" id="KW-0573">Peptidoglycan synthesis</keyword>
<evidence type="ECO:0000256" key="7">
    <source>
        <dbReference type="ARBA" id="ARBA00022840"/>
    </source>
</evidence>
<proteinExistence type="inferred from homology"/>
<dbReference type="HAMAP" id="MF_00111">
    <property type="entry name" value="MurA"/>
    <property type="match status" value="1"/>
</dbReference>
<evidence type="ECO:0000256" key="5">
    <source>
        <dbReference type="ARBA" id="ARBA00022679"/>
    </source>
</evidence>
<dbReference type="CDD" id="cd01555">
    <property type="entry name" value="UdpNAET"/>
    <property type="match status" value="1"/>
</dbReference>
<dbReference type="InterPro" id="IPR013792">
    <property type="entry name" value="RNA3'P_cycl/enolpyr_Trfase_a/b"/>
</dbReference>
<evidence type="ECO:0000256" key="11">
    <source>
        <dbReference type="ARBA" id="ARBA00023316"/>
    </source>
</evidence>
<dbReference type="Pfam" id="PF00005">
    <property type="entry name" value="ABC_tran"/>
    <property type="match status" value="1"/>
</dbReference>
<keyword evidence="3" id="KW-0963">Cytoplasm</keyword>
<name>A0A1A9UK93_GLOAU</name>
<keyword evidence="20" id="KW-1185">Reference proteome</keyword>
<dbReference type="Gene3D" id="3.65.10.10">
    <property type="entry name" value="Enolpyruvate transferase domain"/>
    <property type="match status" value="2"/>
</dbReference>
<evidence type="ECO:0000313" key="19">
    <source>
        <dbReference type="EnsemblMetazoa" id="GAUT007469-PA"/>
    </source>
</evidence>
<dbReference type="Proteomes" id="UP000078200">
    <property type="component" value="Unassembled WGS sequence"/>
</dbReference>
<dbReference type="GO" id="GO:0071555">
    <property type="term" value="P:cell wall organization"/>
    <property type="evidence" value="ECO:0007669"/>
    <property type="project" value="UniProtKB-KW"/>
</dbReference>
<evidence type="ECO:0000256" key="17">
    <source>
        <dbReference type="ARBA" id="ARBA00047527"/>
    </source>
</evidence>
<dbReference type="GO" id="GO:0019277">
    <property type="term" value="P:UDP-N-acetylgalactosamine biosynthetic process"/>
    <property type="evidence" value="ECO:0007669"/>
    <property type="project" value="InterPro"/>
</dbReference>
<dbReference type="InterPro" id="IPR050068">
    <property type="entry name" value="MurA_subfamily"/>
</dbReference>
<keyword evidence="5" id="KW-0808">Transferase</keyword>
<evidence type="ECO:0000256" key="8">
    <source>
        <dbReference type="ARBA" id="ARBA00022960"/>
    </source>
</evidence>
<dbReference type="PANTHER" id="PTHR43783">
    <property type="entry name" value="UDP-N-ACETYLGLUCOSAMINE 1-CARBOXYVINYLTRANSFERASE"/>
    <property type="match status" value="1"/>
</dbReference>
<evidence type="ECO:0000313" key="20">
    <source>
        <dbReference type="Proteomes" id="UP000078200"/>
    </source>
</evidence>
<evidence type="ECO:0000256" key="12">
    <source>
        <dbReference type="ARBA" id="ARBA00038367"/>
    </source>
</evidence>
<keyword evidence="7" id="KW-0067">ATP-binding</keyword>
<dbReference type="NCBIfam" id="TIGR01072">
    <property type="entry name" value="murA"/>
    <property type="match status" value="1"/>
</dbReference>
<evidence type="ECO:0000256" key="16">
    <source>
        <dbReference type="ARBA" id="ARBA00042842"/>
    </source>
</evidence>
<dbReference type="GO" id="GO:0005524">
    <property type="term" value="F:ATP binding"/>
    <property type="evidence" value="ECO:0007669"/>
    <property type="project" value="UniProtKB-KW"/>
</dbReference>
<evidence type="ECO:0000256" key="4">
    <source>
        <dbReference type="ARBA" id="ARBA00022618"/>
    </source>
</evidence>
<dbReference type="GO" id="GO:0055085">
    <property type="term" value="P:transmembrane transport"/>
    <property type="evidence" value="ECO:0007669"/>
    <property type="project" value="InterPro"/>
</dbReference>
<keyword evidence="8" id="KW-0133">Cell shape</keyword>
<dbReference type="InterPro" id="IPR001986">
    <property type="entry name" value="Enolpyruvate_Tfrase_dom"/>
</dbReference>
<dbReference type="InterPro" id="IPR030921">
    <property type="entry name" value="LPS_export_LptB"/>
</dbReference>
<dbReference type="GO" id="GO:0005737">
    <property type="term" value="C:cytoplasm"/>
    <property type="evidence" value="ECO:0007669"/>
    <property type="project" value="UniProtKB-SubCell"/>
</dbReference>
<evidence type="ECO:0000256" key="1">
    <source>
        <dbReference type="ARBA" id="ARBA00004496"/>
    </source>
</evidence>
<dbReference type="PANTHER" id="PTHR43783:SF1">
    <property type="entry name" value="UDP-N-ACETYLGLUCOSAMINE 1-CARBOXYVINYLTRANSFERASE"/>
    <property type="match status" value="1"/>
</dbReference>
<keyword evidence="11" id="KW-0961">Cell wall biogenesis/degradation</keyword>
<dbReference type="PROSITE" id="PS00211">
    <property type="entry name" value="ABC_TRANSPORTER_1"/>
    <property type="match status" value="1"/>
</dbReference>
<dbReference type="VEuPathDB" id="VectorBase:GAUT007469"/>
<evidence type="ECO:0000256" key="9">
    <source>
        <dbReference type="ARBA" id="ARBA00022984"/>
    </source>
</evidence>
<dbReference type="InterPro" id="IPR003439">
    <property type="entry name" value="ABC_transporter-like_ATP-bd"/>
</dbReference>
<evidence type="ECO:0000256" key="10">
    <source>
        <dbReference type="ARBA" id="ARBA00023306"/>
    </source>
</evidence>
<dbReference type="FunFam" id="3.65.10.10:FF:000002">
    <property type="entry name" value="UDP-N-acetylglucosamine 1-carboxyvinyltransferase"/>
    <property type="match status" value="1"/>
</dbReference>
<dbReference type="SUPFAM" id="SSF55205">
    <property type="entry name" value="EPT/RTPC-like"/>
    <property type="match status" value="1"/>
</dbReference>
<dbReference type="EC" id="2.5.1.7" evidence="13"/>
<evidence type="ECO:0000256" key="15">
    <source>
        <dbReference type="ARBA" id="ARBA00042443"/>
    </source>
</evidence>
<comment type="subcellular location">
    <subcellularLocation>
        <location evidence="1">Cytoplasm</location>
    </subcellularLocation>
</comment>
<dbReference type="NCBIfam" id="NF006873">
    <property type="entry name" value="PRK09369.1"/>
    <property type="match status" value="1"/>
</dbReference>
<protein>
    <recommendedName>
        <fullName evidence="14">UDP-N-acetylglucosamine 1-carboxyvinyltransferase</fullName>
        <ecNumber evidence="13">2.5.1.7</ecNumber>
    </recommendedName>
    <alternativeName>
        <fullName evidence="15">Enoylpyruvate transferase</fullName>
    </alternativeName>
    <alternativeName>
        <fullName evidence="16">UDP-N-acetylglucosamine enolpyruvyl transferase</fullName>
    </alternativeName>
</protein>
<dbReference type="SUPFAM" id="SSF52540">
    <property type="entry name" value="P-loop containing nucleoside triphosphate hydrolases"/>
    <property type="match status" value="1"/>
</dbReference>
<reference evidence="19" key="1">
    <citation type="submission" date="2020-05" db="UniProtKB">
        <authorList>
            <consortium name="EnsemblMetazoa"/>
        </authorList>
    </citation>
    <scope>IDENTIFICATION</scope>
    <source>
        <strain evidence="19">TTRI</strain>
    </source>
</reference>
<keyword evidence="10" id="KW-0131">Cell cycle</keyword>
<comment type="pathway">
    <text evidence="2">Cell wall biogenesis; peptidoglycan biosynthesis.</text>
</comment>
<evidence type="ECO:0000256" key="3">
    <source>
        <dbReference type="ARBA" id="ARBA00022490"/>
    </source>
</evidence>
<dbReference type="InterPro" id="IPR036968">
    <property type="entry name" value="Enolpyruvate_Tfrase_sf"/>
</dbReference>
<dbReference type="Pfam" id="PF00275">
    <property type="entry name" value="EPSP_synthase"/>
    <property type="match status" value="1"/>
</dbReference>
<dbReference type="InterPro" id="IPR003593">
    <property type="entry name" value="AAA+_ATPase"/>
</dbReference>
<evidence type="ECO:0000256" key="2">
    <source>
        <dbReference type="ARBA" id="ARBA00004752"/>
    </source>
</evidence>
<keyword evidence="4" id="KW-0132">Cell division</keyword>
<dbReference type="GO" id="GO:0051301">
    <property type="term" value="P:cell division"/>
    <property type="evidence" value="ECO:0007669"/>
    <property type="project" value="UniProtKB-KW"/>
</dbReference>
<dbReference type="GO" id="GO:0016887">
    <property type="term" value="F:ATP hydrolysis activity"/>
    <property type="evidence" value="ECO:0007669"/>
    <property type="project" value="InterPro"/>
</dbReference>
<evidence type="ECO:0000256" key="14">
    <source>
        <dbReference type="ARBA" id="ARBA00039754"/>
    </source>
</evidence>
<dbReference type="EnsemblMetazoa" id="GAUT007469-RA">
    <property type="protein sequence ID" value="GAUT007469-PA"/>
    <property type="gene ID" value="GAUT007469"/>
</dbReference>
<dbReference type="PROSITE" id="PS50893">
    <property type="entry name" value="ABC_TRANSPORTER_2"/>
    <property type="match status" value="1"/>
</dbReference>
<dbReference type="GO" id="GO:0043190">
    <property type="term" value="C:ATP-binding cassette (ABC) transporter complex"/>
    <property type="evidence" value="ECO:0007669"/>
    <property type="project" value="InterPro"/>
</dbReference>
<sequence length="600" mass="65714">MNISKLIINNLFKSYKKKIISDISLYVNSKEIVGLAGPNGAGKTTTFYIIAGVLHADQGRIMLNNKDISHLPLYMRVRLGIGYLPQEPAILLGISVLDNLMIALQTRSDLKKHQKYQLAQNLMEEFNISHIQKNLGYVLSGGEKRRLEIARTLATKPKFILLDEPFSGVDPIAIYNIKKVIQTLCKKNLGATKLSGDVIISGSKNSSLPILFATILSEEEIEIQNVPKLKDIEIAISLLKCLGATVEENKSIYINARNINIYNAPCQLVKTIRASIWILGPLLARFGEGKISLPGGCDIGSRPVDLHIEGLKKLGAKIYFKDGYVTANVKGRLHSAHIIMKKISVGATVTVMSAATLAIGMTIIENAAREPEIIETANFLILLGAKINGVGTKTIIVQGVKKLKGGVYRILPDRIETGTFLVAGAISRGKITCHDTNPNNLNVVLKKLYEAGAEIKVGKNWIKLDMHGKRPRAVKIKTEPYPGFPTDMQAQFTLLNSISKGLGIITETIFENRFTHVPELIRMGAQAVIKSNKIFCYGVNRLSGAQVIAKDLRSSASLILAGCIADGITIVDCVSHIDRGYDCIEKKLKSLGANIKRLKF</sequence>
<dbReference type="SMART" id="SM00382">
    <property type="entry name" value="AAA"/>
    <property type="match status" value="1"/>
</dbReference>
<comment type="similarity">
    <text evidence="12">Belongs to the EPSP synthase family. MurA subfamily.</text>
</comment>
<organism evidence="19 20">
    <name type="scientific">Glossina austeni</name>
    <name type="common">Savannah tsetse fly</name>
    <dbReference type="NCBI Taxonomy" id="7395"/>
    <lineage>
        <taxon>Eukaryota</taxon>
        <taxon>Metazoa</taxon>
        <taxon>Ecdysozoa</taxon>
        <taxon>Arthropoda</taxon>
        <taxon>Hexapoda</taxon>
        <taxon>Insecta</taxon>
        <taxon>Pterygota</taxon>
        <taxon>Neoptera</taxon>
        <taxon>Endopterygota</taxon>
        <taxon>Diptera</taxon>
        <taxon>Brachycera</taxon>
        <taxon>Muscomorpha</taxon>
        <taxon>Hippoboscoidea</taxon>
        <taxon>Glossinidae</taxon>
        <taxon>Glossina</taxon>
    </lineage>
</organism>
<dbReference type="STRING" id="7395.A0A1A9UK93"/>
<dbReference type="InterPro" id="IPR017871">
    <property type="entry name" value="ABC_transporter-like_CS"/>
</dbReference>
<comment type="catalytic activity">
    <reaction evidence="17">
        <text>phosphoenolpyruvate + UDP-N-acetyl-alpha-D-glucosamine = UDP-N-acetyl-3-O-(1-carboxyvinyl)-alpha-D-glucosamine + phosphate</text>
        <dbReference type="Rhea" id="RHEA:18681"/>
        <dbReference type="ChEBI" id="CHEBI:43474"/>
        <dbReference type="ChEBI" id="CHEBI:57705"/>
        <dbReference type="ChEBI" id="CHEBI:58702"/>
        <dbReference type="ChEBI" id="CHEBI:68483"/>
        <dbReference type="EC" id="2.5.1.7"/>
    </reaction>
</comment>
<keyword evidence="6" id="KW-0547">Nucleotide-binding</keyword>
<evidence type="ECO:0000259" key="18">
    <source>
        <dbReference type="PROSITE" id="PS50893"/>
    </source>
</evidence>
<dbReference type="AlphaFoldDB" id="A0A1A9UK93"/>
<evidence type="ECO:0000256" key="6">
    <source>
        <dbReference type="ARBA" id="ARBA00022741"/>
    </source>
</evidence>
<dbReference type="GO" id="GO:0008360">
    <property type="term" value="P:regulation of cell shape"/>
    <property type="evidence" value="ECO:0007669"/>
    <property type="project" value="UniProtKB-KW"/>
</dbReference>